<evidence type="ECO:0000313" key="2">
    <source>
        <dbReference type="EMBL" id="KAF0332788.1"/>
    </source>
</evidence>
<gene>
    <name evidence="2" type="ORF">F8M41_020789</name>
</gene>
<organism evidence="2 3">
    <name type="scientific">Gigaspora margarita</name>
    <dbReference type="NCBI Taxonomy" id="4874"/>
    <lineage>
        <taxon>Eukaryota</taxon>
        <taxon>Fungi</taxon>
        <taxon>Fungi incertae sedis</taxon>
        <taxon>Mucoromycota</taxon>
        <taxon>Glomeromycotina</taxon>
        <taxon>Glomeromycetes</taxon>
        <taxon>Diversisporales</taxon>
        <taxon>Gigasporaceae</taxon>
        <taxon>Gigaspora</taxon>
    </lineage>
</organism>
<dbReference type="Proteomes" id="UP000439903">
    <property type="component" value="Unassembled WGS sequence"/>
</dbReference>
<evidence type="ECO:0000256" key="1">
    <source>
        <dbReference type="SAM" id="MobiDB-lite"/>
    </source>
</evidence>
<comment type="caution">
    <text evidence="2">The sequence shown here is derived from an EMBL/GenBank/DDBJ whole genome shotgun (WGS) entry which is preliminary data.</text>
</comment>
<feature type="compositionally biased region" description="Basic and acidic residues" evidence="1">
    <location>
        <begin position="166"/>
        <end position="175"/>
    </location>
</feature>
<dbReference type="AlphaFoldDB" id="A0A8H3WRC2"/>
<feature type="compositionally biased region" description="Basic and acidic residues" evidence="1">
    <location>
        <begin position="100"/>
        <end position="132"/>
    </location>
</feature>
<keyword evidence="3" id="KW-1185">Reference proteome</keyword>
<sequence length="175" mass="20105">MILKWKRSEKTKACYWRLFDEVEDSGVTYIVKMLTKIWPSGDSSEENVVYPIAVAQVMLNPKYKKIMMSDTAIKHKIAKNLAKSGNLQRRAGRSGRIARSLKEAKQEPKNNDSNNDKKIYKRSRVETSKIEWDDQDDLSDDLKEAKNEPENNDSRASGSLSSDDNNDSKKKQMMI</sequence>
<evidence type="ECO:0000313" key="3">
    <source>
        <dbReference type="Proteomes" id="UP000439903"/>
    </source>
</evidence>
<protein>
    <submittedName>
        <fullName evidence="2">Uncharacterized protein</fullName>
    </submittedName>
</protein>
<dbReference type="OrthoDB" id="2449530at2759"/>
<feature type="compositionally biased region" description="Basic and acidic residues" evidence="1">
    <location>
        <begin position="140"/>
        <end position="153"/>
    </location>
</feature>
<accession>A0A8H3WRC2</accession>
<proteinExistence type="predicted"/>
<reference evidence="2 3" key="1">
    <citation type="journal article" date="2019" name="Environ. Microbiol.">
        <title>At the nexus of three kingdoms: the genome of the mycorrhizal fungus Gigaspora margarita provides insights into plant, endobacterial and fungal interactions.</title>
        <authorList>
            <person name="Venice F."/>
            <person name="Ghignone S."/>
            <person name="Salvioli di Fossalunga A."/>
            <person name="Amselem J."/>
            <person name="Novero M."/>
            <person name="Xianan X."/>
            <person name="Sedzielewska Toro K."/>
            <person name="Morin E."/>
            <person name="Lipzen A."/>
            <person name="Grigoriev I.V."/>
            <person name="Henrissat B."/>
            <person name="Martin F.M."/>
            <person name="Bonfante P."/>
        </authorList>
    </citation>
    <scope>NUCLEOTIDE SEQUENCE [LARGE SCALE GENOMIC DNA]</scope>
    <source>
        <strain evidence="2 3">BEG34</strain>
    </source>
</reference>
<feature type="region of interest" description="Disordered" evidence="1">
    <location>
        <begin position="83"/>
        <end position="175"/>
    </location>
</feature>
<name>A0A8H3WRC2_GIGMA</name>
<dbReference type="EMBL" id="WTPW01005809">
    <property type="protein sequence ID" value="KAF0332788.1"/>
    <property type="molecule type" value="Genomic_DNA"/>
</dbReference>